<name>A0AAX6EYX8_IRIPA</name>
<feature type="compositionally biased region" description="Basic and acidic residues" evidence="2">
    <location>
        <begin position="318"/>
        <end position="329"/>
    </location>
</feature>
<reference evidence="4" key="2">
    <citation type="submission" date="2023-04" db="EMBL/GenBank/DDBJ databases">
        <authorList>
            <person name="Bruccoleri R.E."/>
            <person name="Oakeley E.J."/>
            <person name="Faust A.-M."/>
            <person name="Dessus-Babus S."/>
            <person name="Altorfer M."/>
            <person name="Burckhardt D."/>
            <person name="Oertli M."/>
            <person name="Naumann U."/>
            <person name="Petersen F."/>
            <person name="Wong J."/>
        </authorList>
    </citation>
    <scope>NUCLEOTIDE SEQUENCE</scope>
    <source>
        <strain evidence="4">GSM-AAB239-AS_SAM_17_03QT</strain>
        <tissue evidence="4">Leaf</tissue>
    </source>
</reference>
<feature type="compositionally biased region" description="Basic and acidic residues" evidence="2">
    <location>
        <begin position="84"/>
        <end position="108"/>
    </location>
</feature>
<feature type="compositionally biased region" description="Polar residues" evidence="2">
    <location>
        <begin position="400"/>
        <end position="426"/>
    </location>
</feature>
<feature type="coiled-coil region" evidence="1">
    <location>
        <begin position="23"/>
        <end position="57"/>
    </location>
</feature>
<dbReference type="PANTHER" id="PTHR33701:SF3">
    <property type="entry name" value="TRANSCRIPTIONAL REGULATOR ATRX"/>
    <property type="match status" value="1"/>
</dbReference>
<comment type="caution">
    <text evidence="4">The sequence shown here is derived from an EMBL/GenBank/DDBJ whole genome shotgun (WGS) entry which is preliminary data.</text>
</comment>
<feature type="region of interest" description="Disordered" evidence="2">
    <location>
        <begin position="544"/>
        <end position="578"/>
    </location>
</feature>
<sequence>MGDSTKMTIEFLRARLLSERSVSRTAKQRAAQLAKRVMELEEQLRIVTLQRKKAEKAAVEVLAILETRRIGDLSEAIEWDSERDVPGGDNILKENESSTASRTERSEVEDGFSGLEPEISPSQDRNLSWESRNDSPNSCDKQRAKQIKQRQKSFSSTSSLKSSLKHHSGKSCRRILRRETGSATGSETHVPSLPDDNGNGAVAWHNNGDDCSEIPKEASRTEIEETLANPSVSYFGDDQSKETADGPYIHGNGTYNEMERVLEQQAQLIGQFQAEENAQREWEEKYNESKMSTEAYYENGNPSSLADNSSQNEESSEAADRTPLDDQESRLTGNISNNKPTTKGTTSSEKSGRRKEPEVAFSNGFMATDRTHGTSSKAQRNETKSSYQEFAFPALERSDTVANRKQSQRLLDDQSNIGSHSNQRLGSNGHGMHENSAESSFPINNGSQLPEVGHLESQNHFRGLDVHDNIGSHNNERLGSNAQGIRVNSAESSFPVNNGSQLPRVGHMESQNRFRGQLPQVPISSLGGVLESLQRAKLSLRQELSKVPSPRQATLAITTPTSSHTGTGTSGDNSDIPTGSARLFRLPFDSFPQAQFSRPKFYSSEFNLSASTHEVGYADSSYGYQNPTFTPNVEPRSRGLLGKDYYDLRSSTSASDSNRYSSNYPELSAERMASHSELLKSYPDIRNGLPPGDSYMLYGSDRTRSNMRM</sequence>
<feature type="compositionally biased region" description="Low complexity" evidence="2">
    <location>
        <begin position="152"/>
        <end position="162"/>
    </location>
</feature>
<dbReference type="EMBL" id="JANAVB010033017">
    <property type="protein sequence ID" value="KAJ6809351.1"/>
    <property type="molecule type" value="Genomic_DNA"/>
</dbReference>
<dbReference type="PANTHER" id="PTHR33701">
    <property type="entry name" value="TRANSMEMBRANE PROTEIN"/>
    <property type="match status" value="1"/>
</dbReference>
<evidence type="ECO:0000313" key="4">
    <source>
        <dbReference type="EMBL" id="KAJ6809352.1"/>
    </source>
</evidence>
<dbReference type="Proteomes" id="UP001140949">
    <property type="component" value="Unassembled WGS sequence"/>
</dbReference>
<reference evidence="4" key="1">
    <citation type="journal article" date="2023" name="GigaByte">
        <title>Genome assembly of the bearded iris, Iris pallida Lam.</title>
        <authorList>
            <person name="Bruccoleri R.E."/>
            <person name="Oakeley E.J."/>
            <person name="Faust A.M.E."/>
            <person name="Altorfer M."/>
            <person name="Dessus-Babus S."/>
            <person name="Burckhardt D."/>
            <person name="Oertli M."/>
            <person name="Naumann U."/>
            <person name="Petersen F."/>
            <person name="Wong J."/>
        </authorList>
    </citation>
    <scope>NUCLEOTIDE SEQUENCE</scope>
    <source>
        <strain evidence="4">GSM-AAB239-AS_SAM_17_03QT</strain>
    </source>
</reference>
<evidence type="ECO:0000313" key="3">
    <source>
        <dbReference type="EMBL" id="KAJ6809351.1"/>
    </source>
</evidence>
<dbReference type="EMBL" id="JANAVB010033017">
    <property type="protein sequence ID" value="KAJ6809352.1"/>
    <property type="molecule type" value="Genomic_DNA"/>
</dbReference>
<evidence type="ECO:0000256" key="2">
    <source>
        <dbReference type="SAM" id="MobiDB-lite"/>
    </source>
</evidence>
<feature type="compositionally biased region" description="Polar residues" evidence="2">
    <location>
        <begin position="373"/>
        <end position="388"/>
    </location>
</feature>
<feature type="compositionally biased region" description="Polar residues" evidence="2">
    <location>
        <begin position="330"/>
        <end position="340"/>
    </location>
</feature>
<gene>
    <name evidence="3" type="ORF">M6B38_160270</name>
    <name evidence="4" type="ORF">M6B38_160275</name>
</gene>
<accession>A0AAX6EYX8</accession>
<evidence type="ECO:0000256" key="1">
    <source>
        <dbReference type="SAM" id="Coils"/>
    </source>
</evidence>
<feature type="region of interest" description="Disordered" evidence="2">
    <location>
        <begin position="226"/>
        <end position="252"/>
    </location>
</feature>
<keyword evidence="1" id="KW-0175">Coiled coil</keyword>
<feature type="region of interest" description="Disordered" evidence="2">
    <location>
        <begin position="84"/>
        <end position="214"/>
    </location>
</feature>
<protein>
    <submittedName>
        <fullName evidence="4">Uncharacterized protein</fullName>
    </submittedName>
</protein>
<feature type="compositionally biased region" description="Basic residues" evidence="2">
    <location>
        <begin position="163"/>
        <end position="176"/>
    </location>
</feature>
<feature type="compositionally biased region" description="Low complexity" evidence="2">
    <location>
        <begin position="558"/>
        <end position="571"/>
    </location>
</feature>
<feature type="compositionally biased region" description="Polar residues" evidence="2">
    <location>
        <begin position="120"/>
        <end position="139"/>
    </location>
</feature>
<keyword evidence="5" id="KW-1185">Reference proteome</keyword>
<evidence type="ECO:0000313" key="5">
    <source>
        <dbReference type="Proteomes" id="UP001140949"/>
    </source>
</evidence>
<feature type="region of interest" description="Disordered" evidence="2">
    <location>
        <begin position="277"/>
        <end position="451"/>
    </location>
</feature>
<proteinExistence type="predicted"/>
<dbReference type="AlphaFoldDB" id="A0AAX6EYX8"/>
<organism evidence="4 5">
    <name type="scientific">Iris pallida</name>
    <name type="common">Sweet iris</name>
    <dbReference type="NCBI Taxonomy" id="29817"/>
    <lineage>
        <taxon>Eukaryota</taxon>
        <taxon>Viridiplantae</taxon>
        <taxon>Streptophyta</taxon>
        <taxon>Embryophyta</taxon>
        <taxon>Tracheophyta</taxon>
        <taxon>Spermatophyta</taxon>
        <taxon>Magnoliopsida</taxon>
        <taxon>Liliopsida</taxon>
        <taxon>Asparagales</taxon>
        <taxon>Iridaceae</taxon>
        <taxon>Iridoideae</taxon>
        <taxon>Irideae</taxon>
        <taxon>Iris</taxon>
    </lineage>
</organism>
<feature type="compositionally biased region" description="Polar residues" evidence="2">
    <location>
        <begin position="437"/>
        <end position="448"/>
    </location>
</feature>
<feature type="compositionally biased region" description="Basic and acidic residues" evidence="2">
    <location>
        <begin position="277"/>
        <end position="288"/>
    </location>
</feature>